<feature type="compositionally biased region" description="Low complexity" evidence="1">
    <location>
        <begin position="478"/>
        <end position="492"/>
    </location>
</feature>
<dbReference type="Proteomes" id="UP000271974">
    <property type="component" value="Unassembled WGS sequence"/>
</dbReference>
<feature type="compositionally biased region" description="Basic and acidic residues" evidence="1">
    <location>
        <begin position="493"/>
        <end position="502"/>
    </location>
</feature>
<feature type="compositionally biased region" description="Polar residues" evidence="1">
    <location>
        <begin position="20"/>
        <end position="29"/>
    </location>
</feature>
<evidence type="ECO:0000259" key="2">
    <source>
        <dbReference type="Pfam" id="PF25999"/>
    </source>
</evidence>
<dbReference type="AlphaFoldDB" id="A0A3S1BQW8"/>
<evidence type="ECO:0000256" key="1">
    <source>
        <dbReference type="SAM" id="MobiDB-lite"/>
    </source>
</evidence>
<dbReference type="PANTHER" id="PTHR15463">
    <property type="entry name" value="AP1 GAMMA SUBUNIT BINDING PROTEIN 1"/>
    <property type="match status" value="1"/>
</dbReference>
<dbReference type="EMBL" id="RQTK01000058">
    <property type="protein sequence ID" value="RUS89370.1"/>
    <property type="molecule type" value="Genomic_DNA"/>
</dbReference>
<proteinExistence type="predicted"/>
<organism evidence="3 4">
    <name type="scientific">Elysia chlorotica</name>
    <name type="common">Eastern emerald elysia</name>
    <name type="synonym">Sea slug</name>
    <dbReference type="NCBI Taxonomy" id="188477"/>
    <lineage>
        <taxon>Eukaryota</taxon>
        <taxon>Metazoa</taxon>
        <taxon>Spiralia</taxon>
        <taxon>Lophotrochozoa</taxon>
        <taxon>Mollusca</taxon>
        <taxon>Gastropoda</taxon>
        <taxon>Heterobranchia</taxon>
        <taxon>Euthyneura</taxon>
        <taxon>Panpulmonata</taxon>
        <taxon>Sacoglossa</taxon>
        <taxon>Placobranchoidea</taxon>
        <taxon>Plakobranchidae</taxon>
        <taxon>Elysia</taxon>
    </lineage>
</organism>
<dbReference type="PANTHER" id="PTHR15463:SF2">
    <property type="entry name" value="SYNERGIN GAMMA"/>
    <property type="match status" value="1"/>
</dbReference>
<dbReference type="InterPro" id="IPR039656">
    <property type="entry name" value="SYNRG"/>
</dbReference>
<feature type="non-terminal residue" evidence="3">
    <location>
        <position position="1"/>
    </location>
</feature>
<protein>
    <recommendedName>
        <fullName evidence="2">Synergin gamma C-terminal domain-containing protein</fullName>
    </recommendedName>
</protein>
<feature type="domain" description="Synergin gamma C-terminal" evidence="2">
    <location>
        <begin position="554"/>
        <end position="731"/>
    </location>
</feature>
<feature type="region of interest" description="Disordered" evidence="1">
    <location>
        <begin position="452"/>
        <end position="517"/>
    </location>
</feature>
<comment type="caution">
    <text evidence="3">The sequence shown here is derived from an EMBL/GenBank/DDBJ whole genome shotgun (WGS) entry which is preliminary data.</text>
</comment>
<feature type="compositionally biased region" description="Polar residues" evidence="1">
    <location>
        <begin position="230"/>
        <end position="243"/>
    </location>
</feature>
<dbReference type="GO" id="GO:0030130">
    <property type="term" value="C:clathrin coat of trans-Golgi network vesicle"/>
    <property type="evidence" value="ECO:0007669"/>
    <property type="project" value="TreeGrafter"/>
</dbReference>
<feature type="compositionally biased region" description="Polar residues" evidence="1">
    <location>
        <begin position="158"/>
        <end position="169"/>
    </location>
</feature>
<name>A0A3S1BQW8_ELYCH</name>
<evidence type="ECO:0000313" key="3">
    <source>
        <dbReference type="EMBL" id="RUS89370.1"/>
    </source>
</evidence>
<feature type="region of interest" description="Disordered" evidence="1">
    <location>
        <begin position="1"/>
        <end position="65"/>
    </location>
</feature>
<feature type="region of interest" description="Disordered" evidence="1">
    <location>
        <begin position="115"/>
        <end position="171"/>
    </location>
</feature>
<feature type="compositionally biased region" description="Polar residues" evidence="1">
    <location>
        <begin position="115"/>
        <end position="141"/>
    </location>
</feature>
<dbReference type="STRING" id="188477.A0A3S1BQW8"/>
<sequence length="737" mass="81032">SLGHTSPSFEEDYYTDGRDSLSQISTSEQSENEDIRNFENYVEEFNNQKKQAPSGSPLHCPFPSIQAPHATLDMATPQDISPVPLNLGENKANIPAVTSGLSIQRNNNNLSFNMSQVSFPPPLNTSLPTSKKPHGTTQPDLSTAEEDSDFSDFKSAVENPNSTNSNANDVSLIKEEDKYDALRAFSLQDDIEIQPSAFEKVPKIGHGAEDNLPVKTEVDEDWADFATAPASQEVSAPAENTQAPAEPSSAPPKTSKEDILTLFNKTDTIGSLVTEDWGKYSSSSISTSNPLEGVHFPAMDSNKESDDWGDFSSMATPASADTIGEENWCNFNSEADDVVDREPDNNFVTIKKQNLGTNEILGLFKVRDDPTTLSSYQLPQQQLQPTNKMRCPSLDDDDGFGPPPMDFENDEDEEDFSRGYDLDDMMQNQIPATTYSVYGHTVNRAIYTQSQATRKVKETQEESGSVHSLELRSASHLGDCSGSDSHSMSSVDGKSKSTDSLEQKGYPQEPSDGQFHKEESIQPPLTEHHPIKPQELLATMPDFGDKYNIENEAQGSDRYGYEWERCLLNCCQVITEANTLFNTVSSSSVCNEVLKSNQGSQYITSIVEVYRVVCRVMTSMRSTAISTTELEQTLKNIDLAWNNLTAFLVGVSLLPDSSTLIFDNCVLKSDSEVSKNLACGLCLLSVDTSLAKSLIQPASSDCSKLTYAGRQYHSTCANFWVNCVDQTLPSLTLPELL</sequence>
<dbReference type="OrthoDB" id="524326at2759"/>
<dbReference type="Pfam" id="PF25999">
    <property type="entry name" value="SYNRG_C"/>
    <property type="match status" value="1"/>
</dbReference>
<feature type="region of interest" description="Disordered" evidence="1">
    <location>
        <begin position="230"/>
        <end position="255"/>
    </location>
</feature>
<reference evidence="3 4" key="1">
    <citation type="submission" date="2019-01" db="EMBL/GenBank/DDBJ databases">
        <title>A draft genome assembly of the solar-powered sea slug Elysia chlorotica.</title>
        <authorList>
            <person name="Cai H."/>
            <person name="Li Q."/>
            <person name="Fang X."/>
            <person name="Li J."/>
            <person name="Curtis N.E."/>
            <person name="Altenburger A."/>
            <person name="Shibata T."/>
            <person name="Feng M."/>
            <person name="Maeda T."/>
            <person name="Schwartz J.A."/>
            <person name="Shigenobu S."/>
            <person name="Lundholm N."/>
            <person name="Nishiyama T."/>
            <person name="Yang H."/>
            <person name="Hasebe M."/>
            <person name="Li S."/>
            <person name="Pierce S.K."/>
            <person name="Wang J."/>
        </authorList>
    </citation>
    <scope>NUCLEOTIDE SEQUENCE [LARGE SCALE GENOMIC DNA]</scope>
    <source>
        <strain evidence="3">EC2010</strain>
        <tissue evidence="3">Whole organism of an adult</tissue>
    </source>
</reference>
<evidence type="ECO:0000313" key="4">
    <source>
        <dbReference type="Proteomes" id="UP000271974"/>
    </source>
</evidence>
<gene>
    <name evidence="3" type="ORF">EGW08_002890</name>
</gene>
<dbReference type="InterPro" id="IPR059024">
    <property type="entry name" value="SYNRG_C"/>
</dbReference>
<accession>A0A3S1BQW8</accession>
<keyword evidence="4" id="KW-1185">Reference proteome</keyword>